<protein>
    <submittedName>
        <fullName evidence="1">Uncharacterized protein</fullName>
    </submittedName>
</protein>
<evidence type="ECO:0000313" key="2">
    <source>
        <dbReference type="Proteomes" id="UP001227268"/>
    </source>
</evidence>
<organism evidence="1 2">
    <name type="scientific">Naganishia friedmannii</name>
    <dbReference type="NCBI Taxonomy" id="89922"/>
    <lineage>
        <taxon>Eukaryota</taxon>
        <taxon>Fungi</taxon>
        <taxon>Dikarya</taxon>
        <taxon>Basidiomycota</taxon>
        <taxon>Agaricomycotina</taxon>
        <taxon>Tremellomycetes</taxon>
        <taxon>Filobasidiales</taxon>
        <taxon>Filobasidiaceae</taxon>
        <taxon>Naganishia</taxon>
    </lineage>
</organism>
<dbReference type="Proteomes" id="UP001227268">
    <property type="component" value="Unassembled WGS sequence"/>
</dbReference>
<evidence type="ECO:0000313" key="1">
    <source>
        <dbReference type="EMBL" id="KAJ9097273.1"/>
    </source>
</evidence>
<dbReference type="EMBL" id="JASBWT010000017">
    <property type="protein sequence ID" value="KAJ9097273.1"/>
    <property type="molecule type" value="Genomic_DNA"/>
</dbReference>
<keyword evidence="2" id="KW-1185">Reference proteome</keyword>
<reference evidence="1" key="1">
    <citation type="submission" date="2023-04" db="EMBL/GenBank/DDBJ databases">
        <title>Draft Genome sequencing of Naganishia species isolated from polar environments using Oxford Nanopore Technology.</title>
        <authorList>
            <person name="Leo P."/>
            <person name="Venkateswaran K."/>
        </authorList>
    </citation>
    <scope>NUCLEOTIDE SEQUENCE</scope>
    <source>
        <strain evidence="1">MNA-CCFEE 5423</strain>
    </source>
</reference>
<comment type="caution">
    <text evidence="1">The sequence shown here is derived from an EMBL/GenBank/DDBJ whole genome shotgun (WGS) entry which is preliminary data.</text>
</comment>
<accession>A0ACC2VDS4</accession>
<sequence>MSTETTKKVLIVGAGPVGSLTALTFHKRGWQVEIWEGRDDSRGTDVSPANLRSINLAISSRGLEALKSVDPSLAEELLRSAIPMKGRMIHHTDGRQESQLYDPSTNQCINSLPRPLLNLRLIQALPTDSDRMTIKFDTKLQRIDWAVHRAYGRQRVTPSDKKGNGKPGEEREQSHREGELSGKGKDETRDVTADFDLVVGCDGSWSKVRQEMMKVERVDFSQSFIPHAYIELHMPPSENQETKFKIDEHHLHIWPRHSFMLIGLPNQDGSFTLTLFAPFSAIEALQTRAQAEAFFDEHFPTAVDWVGRERVVDDFMKAPRGKLVTINASPSHHDSKALLLGDSSHSMVPFYGQGLNCGLEDVRVLNCMLEKHAVTSDKTPDGEDQALAEALSEYSEIRGADLQAICELAMENYTEMRSSVLTPMHHLRRVIDSCLSRLFKPTPYTPLSTSTSSTNSTSRNTVAFPTSQVRGWSSLYSMVTFRPDVSYREALRKERSQREIVAWMGRGVVGAAVSAVGIAGYKGLQLWGKRRSL</sequence>
<name>A0ACC2VDS4_9TREE</name>
<proteinExistence type="predicted"/>
<gene>
    <name evidence="1" type="ORF">QFC21_004942</name>
</gene>